<dbReference type="PROSITE" id="PS50949">
    <property type="entry name" value="HTH_GNTR"/>
    <property type="match status" value="1"/>
</dbReference>
<dbReference type="EMBL" id="PPEK01000020">
    <property type="protein sequence ID" value="PNV66830.1"/>
    <property type="molecule type" value="Genomic_DNA"/>
</dbReference>
<dbReference type="GO" id="GO:0003677">
    <property type="term" value="F:DNA binding"/>
    <property type="evidence" value="ECO:0007669"/>
    <property type="project" value="UniProtKB-KW"/>
</dbReference>
<evidence type="ECO:0000256" key="3">
    <source>
        <dbReference type="ARBA" id="ARBA00023163"/>
    </source>
</evidence>
<organism evidence="5 6">
    <name type="scientific">Enteroscipio rubneri</name>
    <dbReference type="NCBI Taxonomy" id="2070686"/>
    <lineage>
        <taxon>Bacteria</taxon>
        <taxon>Bacillati</taxon>
        <taxon>Actinomycetota</taxon>
        <taxon>Coriobacteriia</taxon>
        <taxon>Eggerthellales</taxon>
        <taxon>Eggerthellaceae</taxon>
        <taxon>Enteroscipio</taxon>
    </lineage>
</organism>
<evidence type="ECO:0000313" key="5">
    <source>
        <dbReference type="EMBL" id="PNV66830.1"/>
    </source>
</evidence>
<evidence type="ECO:0000256" key="2">
    <source>
        <dbReference type="ARBA" id="ARBA00023125"/>
    </source>
</evidence>
<dbReference type="InterPro" id="IPR000524">
    <property type="entry name" value="Tscrpt_reg_HTH_GntR"/>
</dbReference>
<dbReference type="OrthoDB" id="7363114at2"/>
<keyword evidence="6" id="KW-1185">Reference proteome</keyword>
<dbReference type="Proteomes" id="UP000236197">
    <property type="component" value="Unassembled WGS sequence"/>
</dbReference>
<keyword evidence="1" id="KW-0805">Transcription regulation</keyword>
<dbReference type="GO" id="GO:0003700">
    <property type="term" value="F:DNA-binding transcription factor activity"/>
    <property type="evidence" value="ECO:0007669"/>
    <property type="project" value="InterPro"/>
</dbReference>
<proteinExistence type="predicted"/>
<keyword evidence="3" id="KW-0804">Transcription</keyword>
<name>A0A2K2U9I5_9ACTN</name>
<keyword evidence="2" id="KW-0238">DNA-binding</keyword>
<gene>
    <name evidence="5" type="ORF">C2L71_11185</name>
</gene>
<dbReference type="Pfam" id="PF00392">
    <property type="entry name" value="GntR"/>
    <property type="match status" value="1"/>
</dbReference>
<dbReference type="AlphaFoldDB" id="A0A2K2U9I5"/>
<comment type="caution">
    <text evidence="5">The sequence shown here is derived from an EMBL/GenBank/DDBJ whole genome shotgun (WGS) entry which is preliminary data.</text>
</comment>
<reference evidence="6" key="1">
    <citation type="submission" date="2018-01" db="EMBL/GenBank/DDBJ databases">
        <title>Rubneribacter badeniensis gen. nov., sp. nov., and Colonibacter rubneri, gen. nov., sp. nov., WGS of new members of the Eggerthellaceae.</title>
        <authorList>
            <person name="Danylec N."/>
            <person name="Stoll D.A."/>
            <person name="Doetsch A."/>
            <person name="Kulling S.E."/>
            <person name="Huch M."/>
        </authorList>
    </citation>
    <scope>NUCLEOTIDE SEQUENCE [LARGE SCALE GENOMIC DNA]</scope>
    <source>
        <strain evidence="6">ResAG-96</strain>
    </source>
</reference>
<dbReference type="CDD" id="cd07377">
    <property type="entry name" value="WHTH_GntR"/>
    <property type="match status" value="1"/>
</dbReference>
<feature type="domain" description="HTH gntR-type" evidence="4">
    <location>
        <begin position="9"/>
        <end position="77"/>
    </location>
</feature>
<evidence type="ECO:0000259" key="4">
    <source>
        <dbReference type="PROSITE" id="PS50949"/>
    </source>
</evidence>
<dbReference type="SUPFAM" id="SSF46785">
    <property type="entry name" value="Winged helix' DNA-binding domain"/>
    <property type="match status" value="1"/>
</dbReference>
<dbReference type="Gene3D" id="1.10.10.10">
    <property type="entry name" value="Winged helix-like DNA-binding domain superfamily/Winged helix DNA-binding domain"/>
    <property type="match status" value="1"/>
</dbReference>
<evidence type="ECO:0000256" key="1">
    <source>
        <dbReference type="ARBA" id="ARBA00023015"/>
    </source>
</evidence>
<dbReference type="InterPro" id="IPR036388">
    <property type="entry name" value="WH-like_DNA-bd_sf"/>
</dbReference>
<dbReference type="PANTHER" id="PTHR38445:SF10">
    <property type="entry name" value="GNTR-FAMILY TRANSCRIPTIONAL REGULATOR"/>
    <property type="match status" value="1"/>
</dbReference>
<dbReference type="PANTHER" id="PTHR38445">
    <property type="entry name" value="HTH-TYPE TRANSCRIPTIONAL REPRESSOR YTRA"/>
    <property type="match status" value="1"/>
</dbReference>
<dbReference type="SMART" id="SM00345">
    <property type="entry name" value="HTH_GNTR"/>
    <property type="match status" value="1"/>
</dbReference>
<sequence>MIIDPASDVPLFVQIAEQIEDDVFTGVYIEGDRVPSTNELSALLGINPHTVLKGMNILVDEGIIYKRRGMGMYVQDGARDKVRVKRKTAFDERYVAALVAEAKKLGFTKEQVVDLVEKGYDHV</sequence>
<protein>
    <submittedName>
        <fullName evidence="5">GntR family transcriptional regulator</fullName>
    </submittedName>
</protein>
<evidence type="ECO:0000313" key="6">
    <source>
        <dbReference type="Proteomes" id="UP000236197"/>
    </source>
</evidence>
<dbReference type="InterPro" id="IPR036390">
    <property type="entry name" value="WH_DNA-bd_sf"/>
</dbReference>
<accession>A0A2K2U9I5</accession>